<evidence type="ECO:0000256" key="4">
    <source>
        <dbReference type="ARBA" id="ARBA00023163"/>
    </source>
</evidence>
<keyword evidence="9" id="KW-1185">Reference proteome</keyword>
<reference evidence="8 9" key="1">
    <citation type="submission" date="2020-08" db="EMBL/GenBank/DDBJ databases">
        <title>Sequencing the genomes of 1000 actinobacteria strains.</title>
        <authorList>
            <person name="Klenk H.-P."/>
        </authorList>
    </citation>
    <scope>NUCLEOTIDE SEQUENCE [LARGE SCALE GENOMIC DNA]</scope>
    <source>
        <strain evidence="8 9">DSM 102030</strain>
    </source>
</reference>
<dbReference type="PANTHER" id="PTHR30055">
    <property type="entry name" value="HTH-TYPE TRANSCRIPTIONAL REGULATOR RUTR"/>
    <property type="match status" value="1"/>
</dbReference>
<keyword evidence="1" id="KW-0678">Repressor</keyword>
<dbReference type="GO" id="GO:0045892">
    <property type="term" value="P:negative regulation of DNA-templated transcription"/>
    <property type="evidence" value="ECO:0007669"/>
    <property type="project" value="InterPro"/>
</dbReference>
<feature type="DNA-binding region" description="H-T-H motif" evidence="5">
    <location>
        <begin position="50"/>
        <end position="69"/>
    </location>
</feature>
<evidence type="ECO:0000256" key="1">
    <source>
        <dbReference type="ARBA" id="ARBA00022491"/>
    </source>
</evidence>
<dbReference type="Pfam" id="PF00440">
    <property type="entry name" value="TetR_N"/>
    <property type="match status" value="1"/>
</dbReference>
<evidence type="ECO:0000256" key="2">
    <source>
        <dbReference type="ARBA" id="ARBA00023015"/>
    </source>
</evidence>
<evidence type="ECO:0000256" key="6">
    <source>
        <dbReference type="SAM" id="MobiDB-lite"/>
    </source>
</evidence>
<dbReference type="PRINTS" id="PR00400">
    <property type="entry name" value="TETREPRESSOR"/>
</dbReference>
<dbReference type="AlphaFoldDB" id="A0A7W7W2N6"/>
<dbReference type="PROSITE" id="PS50977">
    <property type="entry name" value="HTH_TETR_2"/>
    <property type="match status" value="1"/>
</dbReference>
<keyword evidence="3 5" id="KW-0238">DNA-binding</keyword>
<dbReference type="EMBL" id="JACHJT010000001">
    <property type="protein sequence ID" value="MBB4930870.1"/>
    <property type="molecule type" value="Genomic_DNA"/>
</dbReference>
<keyword evidence="2" id="KW-0805">Transcription regulation</keyword>
<feature type="compositionally biased region" description="Basic residues" evidence="6">
    <location>
        <begin position="17"/>
        <end position="28"/>
    </location>
</feature>
<dbReference type="PANTHER" id="PTHR30055:SF151">
    <property type="entry name" value="TRANSCRIPTIONAL REGULATORY PROTEIN"/>
    <property type="match status" value="1"/>
</dbReference>
<feature type="domain" description="HTH tetR-type" evidence="7">
    <location>
        <begin position="27"/>
        <end position="87"/>
    </location>
</feature>
<sequence length="234" mass="25682">MARTTRDEAKQDDQPRGGRRSPGPRRRLSREGIVDAAIQVIEADGLAALTMRRLADELGVAPGTLYTYVSNRTALVTLILDTVVERDDLPHELPGSWREKLESWARSDFDHFCAQPWVLDLRASVREAGPNMITWFDSALRVFDGFGVPEETKLNMLGTLDAYVIGSAFAHTETLTPDQPASEMKHAAIAAYEAAPALQRALAHAPRTFGTERFEFGLACLLDGFTSVLGQPGS</sequence>
<dbReference type="InterPro" id="IPR003012">
    <property type="entry name" value="Tet_transcr_reg_TetR"/>
</dbReference>
<evidence type="ECO:0000313" key="8">
    <source>
        <dbReference type="EMBL" id="MBB4930870.1"/>
    </source>
</evidence>
<protein>
    <submittedName>
        <fullName evidence="8">AcrR family transcriptional regulator</fullName>
    </submittedName>
</protein>
<dbReference type="InterPro" id="IPR004111">
    <property type="entry name" value="Repressor_TetR_C"/>
</dbReference>
<comment type="caution">
    <text evidence="8">The sequence shown here is derived from an EMBL/GenBank/DDBJ whole genome shotgun (WGS) entry which is preliminary data.</text>
</comment>
<feature type="compositionally biased region" description="Basic and acidic residues" evidence="6">
    <location>
        <begin position="1"/>
        <end position="16"/>
    </location>
</feature>
<dbReference type="SUPFAM" id="SSF46689">
    <property type="entry name" value="Homeodomain-like"/>
    <property type="match status" value="1"/>
</dbReference>
<evidence type="ECO:0000259" key="7">
    <source>
        <dbReference type="PROSITE" id="PS50977"/>
    </source>
</evidence>
<evidence type="ECO:0000256" key="3">
    <source>
        <dbReference type="ARBA" id="ARBA00023125"/>
    </source>
</evidence>
<dbReference type="RefSeq" id="WP_184576344.1">
    <property type="nucleotide sequence ID" value="NZ_JACHJT010000001.1"/>
</dbReference>
<dbReference type="PRINTS" id="PR00455">
    <property type="entry name" value="HTHTETR"/>
</dbReference>
<dbReference type="InterPro" id="IPR001647">
    <property type="entry name" value="HTH_TetR"/>
</dbReference>
<dbReference type="Pfam" id="PF02909">
    <property type="entry name" value="TetR_C_1"/>
    <property type="match status" value="1"/>
</dbReference>
<dbReference type="InterPro" id="IPR036271">
    <property type="entry name" value="Tet_transcr_reg_TetR-rel_C_sf"/>
</dbReference>
<dbReference type="GO" id="GO:0046677">
    <property type="term" value="P:response to antibiotic"/>
    <property type="evidence" value="ECO:0007669"/>
    <property type="project" value="InterPro"/>
</dbReference>
<dbReference type="InterPro" id="IPR009057">
    <property type="entry name" value="Homeodomain-like_sf"/>
</dbReference>
<dbReference type="GO" id="GO:0003700">
    <property type="term" value="F:DNA-binding transcription factor activity"/>
    <property type="evidence" value="ECO:0007669"/>
    <property type="project" value="TreeGrafter"/>
</dbReference>
<dbReference type="Gene3D" id="1.10.357.10">
    <property type="entry name" value="Tetracycline Repressor, domain 2"/>
    <property type="match status" value="1"/>
</dbReference>
<gene>
    <name evidence="8" type="ORF">F4561_001690</name>
</gene>
<accession>A0A7W7W2N6</accession>
<proteinExistence type="predicted"/>
<dbReference type="InterPro" id="IPR050109">
    <property type="entry name" value="HTH-type_TetR-like_transc_reg"/>
</dbReference>
<dbReference type="GO" id="GO:0000976">
    <property type="term" value="F:transcription cis-regulatory region binding"/>
    <property type="evidence" value="ECO:0007669"/>
    <property type="project" value="TreeGrafter"/>
</dbReference>
<evidence type="ECO:0000313" key="9">
    <source>
        <dbReference type="Proteomes" id="UP000523007"/>
    </source>
</evidence>
<dbReference type="SUPFAM" id="SSF48498">
    <property type="entry name" value="Tetracyclin repressor-like, C-terminal domain"/>
    <property type="match status" value="1"/>
</dbReference>
<evidence type="ECO:0000256" key="5">
    <source>
        <dbReference type="PROSITE-ProRule" id="PRU00335"/>
    </source>
</evidence>
<dbReference type="Gene3D" id="1.10.10.60">
    <property type="entry name" value="Homeodomain-like"/>
    <property type="match status" value="1"/>
</dbReference>
<keyword evidence="4" id="KW-0804">Transcription</keyword>
<organism evidence="8 9">
    <name type="scientific">Lipingzhangella halophila</name>
    <dbReference type="NCBI Taxonomy" id="1783352"/>
    <lineage>
        <taxon>Bacteria</taxon>
        <taxon>Bacillati</taxon>
        <taxon>Actinomycetota</taxon>
        <taxon>Actinomycetes</taxon>
        <taxon>Streptosporangiales</taxon>
        <taxon>Nocardiopsidaceae</taxon>
        <taxon>Lipingzhangella</taxon>
    </lineage>
</organism>
<feature type="region of interest" description="Disordered" evidence="6">
    <location>
        <begin position="1"/>
        <end position="28"/>
    </location>
</feature>
<dbReference type="Proteomes" id="UP000523007">
    <property type="component" value="Unassembled WGS sequence"/>
</dbReference>
<name>A0A7W7W2N6_9ACTN</name>